<feature type="region of interest" description="Disordered" evidence="18">
    <location>
        <begin position="27"/>
        <end position="69"/>
    </location>
</feature>
<dbReference type="EMBL" id="BAABWD010000001">
    <property type="protein sequence ID" value="GAA6131461.1"/>
    <property type="molecule type" value="Genomic_DNA"/>
</dbReference>
<evidence type="ECO:0000256" key="10">
    <source>
        <dbReference type="ARBA" id="ARBA00023098"/>
    </source>
</evidence>
<evidence type="ECO:0000256" key="11">
    <source>
        <dbReference type="ARBA" id="ARBA00023136"/>
    </source>
</evidence>
<evidence type="ECO:0000313" key="19">
    <source>
        <dbReference type="EMBL" id="GAA6131461.1"/>
    </source>
</evidence>
<name>A0ABP9ZPS8_9GAMM</name>
<dbReference type="InterPro" id="IPR004961">
    <property type="entry name" value="Lipase_chaperone"/>
</dbReference>
<dbReference type="SUPFAM" id="SSF158855">
    <property type="entry name" value="Lipase chaperone-like"/>
    <property type="match status" value="1"/>
</dbReference>
<evidence type="ECO:0000256" key="12">
    <source>
        <dbReference type="ARBA" id="ARBA00023186"/>
    </source>
</evidence>
<evidence type="ECO:0000256" key="2">
    <source>
        <dbReference type="ARBA" id="ARBA00004383"/>
    </source>
</evidence>
<evidence type="ECO:0000256" key="9">
    <source>
        <dbReference type="ARBA" id="ARBA00022989"/>
    </source>
</evidence>
<evidence type="ECO:0000256" key="3">
    <source>
        <dbReference type="ARBA" id="ARBA00010358"/>
    </source>
</evidence>
<keyword evidence="6 16" id="KW-0997">Cell inner membrane</keyword>
<organism evidence="19 20">
    <name type="scientific">Halopseudomonas sabulinigri</name>
    <dbReference type="NCBI Taxonomy" id="472181"/>
    <lineage>
        <taxon>Bacteria</taxon>
        <taxon>Pseudomonadati</taxon>
        <taxon>Pseudomonadota</taxon>
        <taxon>Gammaproteobacteria</taxon>
        <taxon>Pseudomonadales</taxon>
        <taxon>Pseudomonadaceae</taxon>
        <taxon>Halopseudomonas</taxon>
    </lineage>
</organism>
<evidence type="ECO:0000256" key="14">
    <source>
        <dbReference type="ARBA" id="ARBA00031542"/>
    </source>
</evidence>
<evidence type="ECO:0000256" key="18">
    <source>
        <dbReference type="SAM" id="MobiDB-lite"/>
    </source>
</evidence>
<feature type="coiled-coil region" evidence="17">
    <location>
        <begin position="268"/>
        <end position="295"/>
    </location>
</feature>
<dbReference type="Proteomes" id="UP001486808">
    <property type="component" value="Unassembled WGS sequence"/>
</dbReference>
<sequence length="329" mass="36851">MKYLVYLPLVAGALLLGWQLLPESTPSASAPALTSSKHQAPTTALPPPTALTATHTATPPLPSSLRGTEVDGRLQVDADGNLLINDQLRHLFDYYLSANGEEPPAQAQQRIRQHLNQQLDEPARAQALTIFEHYLGYLQAVAELEQAFPVLDDLDALWAREEAVQRLRASLFDPAVHQAFFAGEEVYNRFTLERLTINRNPDLDADQRAAAVEALRESLPAEMQELLVPQLHQDLRRETLALQEHNAAPQQIRDLRLNLVGPEATARLEALDQQRAEWQQRVSDFNRERDAILQQPGLAEQDKQAAIDALLQERFAANEQLRIASQSKR</sequence>
<evidence type="ECO:0000256" key="4">
    <source>
        <dbReference type="ARBA" id="ARBA00019692"/>
    </source>
</evidence>
<evidence type="ECO:0000256" key="17">
    <source>
        <dbReference type="SAM" id="Coils"/>
    </source>
</evidence>
<accession>A0ABP9ZPS8</accession>
<dbReference type="Pfam" id="PF03280">
    <property type="entry name" value="Lipase_chap"/>
    <property type="match status" value="1"/>
</dbReference>
<keyword evidence="11 16" id="KW-0472">Membrane</keyword>
<dbReference type="RefSeq" id="WP_353387983.1">
    <property type="nucleotide sequence ID" value="NZ_BAABWD010000001.1"/>
</dbReference>
<evidence type="ECO:0000256" key="16">
    <source>
        <dbReference type="HAMAP-Rule" id="MF_00790"/>
    </source>
</evidence>
<dbReference type="HAMAP" id="MF_00790">
    <property type="entry name" value="Lipase_chap"/>
    <property type="match status" value="1"/>
</dbReference>
<evidence type="ECO:0000256" key="6">
    <source>
        <dbReference type="ARBA" id="ARBA00022519"/>
    </source>
</evidence>
<comment type="caution">
    <text evidence="19">The sequence shown here is derived from an EMBL/GenBank/DDBJ whole genome shotgun (WGS) entry which is preliminary data.</text>
</comment>
<comment type="function">
    <text evidence="1 16">May be involved in the folding of the extracellular lipase during its passage through the periplasm.</text>
</comment>
<protein>
    <recommendedName>
        <fullName evidence="4 16">Lipase chaperone</fullName>
    </recommendedName>
    <alternativeName>
        <fullName evidence="16">Lipase activator protein</fullName>
    </alternativeName>
    <alternativeName>
        <fullName evidence="15 16">Lipase foldase</fullName>
    </alternativeName>
    <alternativeName>
        <fullName evidence="13 16">Lipase helper protein</fullName>
    </alternativeName>
    <alternativeName>
        <fullName evidence="14 16">Lipase modulator</fullName>
    </alternativeName>
</protein>
<comment type="similarity">
    <text evidence="3 16">Belongs to the lipase chaperone family.</text>
</comment>
<proteinExistence type="inferred from homology"/>
<keyword evidence="7 16" id="KW-0812">Transmembrane</keyword>
<reference evidence="19 20" key="1">
    <citation type="submission" date="2024-04" db="EMBL/GenBank/DDBJ databases">
        <title>Draft genome sequence of Halopseudomonas sabulinigri NBRC 116187.</title>
        <authorList>
            <person name="Miyakawa T."/>
            <person name="Kusuya Y."/>
            <person name="Miura T."/>
        </authorList>
    </citation>
    <scope>NUCLEOTIDE SEQUENCE [LARGE SCALE GENOMIC DNA]</scope>
    <source>
        <strain evidence="19 20">4NH20-0042</strain>
    </source>
</reference>
<comment type="subcellular location">
    <subcellularLocation>
        <location evidence="2">Cell inner membrane</location>
        <topology evidence="2">Single-pass membrane protein</topology>
        <orientation evidence="2">Periplasmic side</orientation>
    </subcellularLocation>
</comment>
<keyword evidence="10 16" id="KW-0443">Lipid metabolism</keyword>
<evidence type="ECO:0000256" key="1">
    <source>
        <dbReference type="ARBA" id="ARBA00003280"/>
    </source>
</evidence>
<keyword evidence="20" id="KW-1185">Reference proteome</keyword>
<feature type="compositionally biased region" description="Low complexity" evidence="18">
    <location>
        <begin position="27"/>
        <end position="43"/>
    </location>
</feature>
<evidence type="ECO:0000313" key="20">
    <source>
        <dbReference type="Proteomes" id="UP001486808"/>
    </source>
</evidence>
<keyword evidence="17" id="KW-0175">Coiled coil</keyword>
<dbReference type="NCBIfam" id="NF002334">
    <property type="entry name" value="PRK01294.1-2"/>
    <property type="match status" value="1"/>
</dbReference>
<evidence type="ECO:0000256" key="7">
    <source>
        <dbReference type="ARBA" id="ARBA00022692"/>
    </source>
</evidence>
<evidence type="ECO:0000256" key="8">
    <source>
        <dbReference type="ARBA" id="ARBA00022963"/>
    </source>
</evidence>
<keyword evidence="9 16" id="KW-1133">Transmembrane helix</keyword>
<evidence type="ECO:0000256" key="13">
    <source>
        <dbReference type="ARBA" id="ARBA00030948"/>
    </source>
</evidence>
<evidence type="ECO:0000256" key="5">
    <source>
        <dbReference type="ARBA" id="ARBA00022475"/>
    </source>
</evidence>
<keyword evidence="12 16" id="KW-0143">Chaperone</keyword>
<evidence type="ECO:0000256" key="15">
    <source>
        <dbReference type="ARBA" id="ARBA00033028"/>
    </source>
</evidence>
<keyword evidence="5 16" id="KW-1003">Cell membrane</keyword>
<keyword evidence="8 16" id="KW-0442">Lipid degradation</keyword>
<gene>
    <name evidence="16" type="primary">lifO</name>
    <name evidence="19" type="ORF">NBRC116187_18210</name>
</gene>